<dbReference type="SUPFAM" id="SSF52980">
    <property type="entry name" value="Restriction endonuclease-like"/>
    <property type="match status" value="1"/>
</dbReference>
<name>A0ABT2F574_9STRE</name>
<reference evidence="4 5" key="1">
    <citation type="journal article" date="2023" name="Int. J. Syst. Evol. Microbiol.">
        <title>Streptococcus sciuri sp. nov., Staphylococcus marylandisciuri sp. nov. and Staphylococcus americanisciuri sp. nov., isolated from faeces of eastern grey squirrel (Sciurus carolinensis).</title>
        <authorList>
            <person name="Volokhov D.V."/>
            <person name="Zagorodnyaya T.A."/>
            <person name="Furtak V.A."/>
            <person name="Nattanmai G."/>
            <person name="Randall L."/>
            <person name="Jose S."/>
            <person name="Gao Y."/>
            <person name="Eisenberg T."/>
            <person name="Delmonte P."/>
            <person name="Blom J."/>
            <person name="Mitchell K.K."/>
        </authorList>
    </citation>
    <scope>NUCLEOTIDE SEQUENCE [LARGE SCALE GENOMIC DNA]</scope>
    <source>
        <strain evidence="4 5">SQ9-PEA</strain>
    </source>
</reference>
<keyword evidence="3" id="KW-0378">Hydrolase</keyword>
<dbReference type="InterPro" id="IPR037057">
    <property type="entry name" value="DNA_rep_MutH/T2_RE_sf"/>
</dbReference>
<dbReference type="EMBL" id="JANUXX010000001">
    <property type="protein sequence ID" value="MCS4487577.1"/>
    <property type="molecule type" value="Genomic_DNA"/>
</dbReference>
<dbReference type="Gene3D" id="3.40.600.10">
    <property type="entry name" value="DNA mismatch repair MutH/Restriction endonuclease, type II"/>
    <property type="match status" value="1"/>
</dbReference>
<evidence type="ECO:0000313" key="5">
    <source>
        <dbReference type="Proteomes" id="UP001206548"/>
    </source>
</evidence>
<evidence type="ECO:0000313" key="4">
    <source>
        <dbReference type="EMBL" id="MCS4487577.1"/>
    </source>
</evidence>
<proteinExistence type="predicted"/>
<keyword evidence="2 4" id="KW-0255">Endonuclease</keyword>
<dbReference type="GO" id="GO:0004519">
    <property type="term" value="F:endonuclease activity"/>
    <property type="evidence" value="ECO:0007669"/>
    <property type="project" value="UniProtKB-KW"/>
</dbReference>
<evidence type="ECO:0000256" key="2">
    <source>
        <dbReference type="ARBA" id="ARBA00022759"/>
    </source>
</evidence>
<dbReference type="InterPro" id="IPR015314">
    <property type="entry name" value="Restrct_endonuc_II_EcoRV"/>
</dbReference>
<dbReference type="Pfam" id="PF09233">
    <property type="entry name" value="Endonuc-EcoRV"/>
    <property type="match status" value="1"/>
</dbReference>
<dbReference type="Proteomes" id="UP001206548">
    <property type="component" value="Unassembled WGS sequence"/>
</dbReference>
<evidence type="ECO:0000256" key="1">
    <source>
        <dbReference type="ARBA" id="ARBA00022722"/>
    </source>
</evidence>
<comment type="caution">
    <text evidence="4">The sequence shown here is derived from an EMBL/GenBank/DDBJ whole genome shotgun (WGS) entry which is preliminary data.</text>
</comment>
<evidence type="ECO:0000256" key="3">
    <source>
        <dbReference type="ARBA" id="ARBA00022801"/>
    </source>
</evidence>
<dbReference type="InterPro" id="IPR011335">
    <property type="entry name" value="Restrct_endonuc-II-like"/>
</dbReference>
<dbReference type="CDD" id="cd22323">
    <property type="entry name" value="EcoRV-like"/>
    <property type="match status" value="1"/>
</dbReference>
<sequence length="276" mass="31763">MLPYTDKIIETITKYLPKDENEWELVGFVNKQEEIYTFGSDSKILGRLFEVLTFEALNNTAIELGYTLYESDQQTVYPDFYFVKPNGRKIAVDVKTTYRRSKKAKFGFTGGSFTSFMRNGTKNIVGNYSDYDSHYILGVVYTRETKPTTGKVAFENLNSIIPAYKNIEVFVQEKYRICGDKKGSGNTDNIGTITSASIKPFVYGAGPFSVLGKDTFHDYWVNHPKYTDSKDIKQSLYNNIDTYIDWVSKADKTKSLELKKLYLDYLSQYDETFNKK</sequence>
<keyword evidence="1" id="KW-0540">Nuclease</keyword>
<gene>
    <name evidence="4" type="ORF">NXS10_01105</name>
</gene>
<organism evidence="4 5">
    <name type="scientific">Streptococcus sciuri</name>
    <dbReference type="NCBI Taxonomy" id="2973939"/>
    <lineage>
        <taxon>Bacteria</taxon>
        <taxon>Bacillati</taxon>
        <taxon>Bacillota</taxon>
        <taxon>Bacilli</taxon>
        <taxon>Lactobacillales</taxon>
        <taxon>Streptococcaceae</taxon>
        <taxon>Streptococcus</taxon>
    </lineage>
</organism>
<keyword evidence="5" id="KW-1185">Reference proteome</keyword>
<dbReference type="RefSeq" id="WP_259136728.1">
    <property type="nucleotide sequence ID" value="NZ_JANUXX010000001.1"/>
</dbReference>
<accession>A0ABT2F574</accession>
<protein>
    <submittedName>
        <fullName evidence="4">Restriction endonuclease</fullName>
    </submittedName>
</protein>